<reference evidence="2 3" key="1">
    <citation type="submission" date="2012-08" db="EMBL/GenBank/DDBJ databases">
        <title>Whole genome shotgun sequence of Gordonia rubripertincta NBRC 101908.</title>
        <authorList>
            <person name="Takarada H."/>
            <person name="Hosoyama A."/>
            <person name="Tsuchikane K."/>
            <person name="Katsumata H."/>
            <person name="Baba S."/>
            <person name="Ohji S."/>
            <person name="Yamazaki S."/>
            <person name="Fujita N."/>
        </authorList>
    </citation>
    <scope>NUCLEOTIDE SEQUENCE [LARGE SCALE GENOMIC DNA]</scope>
    <source>
        <strain evidence="2 3">NBRC 101908</strain>
    </source>
</reference>
<organism evidence="2 3">
    <name type="scientific">Gordonia rubripertincta NBRC 101908</name>
    <dbReference type="NCBI Taxonomy" id="1077975"/>
    <lineage>
        <taxon>Bacteria</taxon>
        <taxon>Bacillati</taxon>
        <taxon>Actinomycetota</taxon>
        <taxon>Actinomycetes</taxon>
        <taxon>Mycobacteriales</taxon>
        <taxon>Gordoniaceae</taxon>
        <taxon>Gordonia</taxon>
    </lineage>
</organism>
<evidence type="ECO:0000313" key="2">
    <source>
        <dbReference type="EMBL" id="GAB85001.1"/>
    </source>
</evidence>
<feature type="region of interest" description="Disordered" evidence="1">
    <location>
        <begin position="74"/>
        <end position="114"/>
    </location>
</feature>
<accession>A0ABQ0HRV1</accession>
<protein>
    <submittedName>
        <fullName evidence="2">Uncharacterized protein</fullName>
    </submittedName>
</protein>
<name>A0ABQ0HRV1_GORRU</name>
<sequence>MPIDSDDRSNVPDATSPIEDLTTIRVAEFDITSPPLQELEPLVVTAKPVSVSDVDTTVRLGGVLHDMYRSGVDVRPTTLPSDRSPVDTRPLSRFHTTAALTTTSDRTRTPSTAN</sequence>
<feature type="compositionally biased region" description="Low complexity" evidence="1">
    <location>
        <begin position="93"/>
        <end position="114"/>
    </location>
</feature>
<evidence type="ECO:0000256" key="1">
    <source>
        <dbReference type="SAM" id="MobiDB-lite"/>
    </source>
</evidence>
<evidence type="ECO:0000313" key="3">
    <source>
        <dbReference type="Proteomes" id="UP000010744"/>
    </source>
</evidence>
<comment type="caution">
    <text evidence="2">The sequence shown here is derived from an EMBL/GenBank/DDBJ whole genome shotgun (WGS) entry which is preliminary data.</text>
</comment>
<dbReference type="Proteomes" id="UP000010744">
    <property type="component" value="Unassembled WGS sequence"/>
</dbReference>
<proteinExistence type="predicted"/>
<gene>
    <name evidence="2" type="ORF">GORBP_052_00020</name>
</gene>
<keyword evidence="3" id="KW-1185">Reference proteome</keyword>
<dbReference type="EMBL" id="BAHB01000052">
    <property type="protein sequence ID" value="GAB85001.1"/>
    <property type="molecule type" value="Genomic_DNA"/>
</dbReference>